<name>A0A9P4ITR6_9PEZI</name>
<keyword evidence="1" id="KW-0812">Transmembrane</keyword>
<keyword evidence="3" id="KW-1185">Reference proteome</keyword>
<dbReference type="InterPro" id="IPR052413">
    <property type="entry name" value="SUR7_domain"/>
</dbReference>
<organism evidence="2 3">
    <name type="scientific">Myriangium duriaei CBS 260.36</name>
    <dbReference type="NCBI Taxonomy" id="1168546"/>
    <lineage>
        <taxon>Eukaryota</taxon>
        <taxon>Fungi</taxon>
        <taxon>Dikarya</taxon>
        <taxon>Ascomycota</taxon>
        <taxon>Pezizomycotina</taxon>
        <taxon>Dothideomycetes</taxon>
        <taxon>Dothideomycetidae</taxon>
        <taxon>Myriangiales</taxon>
        <taxon>Myriangiaceae</taxon>
        <taxon>Myriangium</taxon>
    </lineage>
</organism>
<feature type="transmembrane region" description="Helical" evidence="1">
    <location>
        <begin position="209"/>
        <end position="237"/>
    </location>
</feature>
<proteinExistence type="predicted"/>
<feature type="transmembrane region" description="Helical" evidence="1">
    <location>
        <begin position="180"/>
        <end position="203"/>
    </location>
</feature>
<dbReference type="OrthoDB" id="4159154at2759"/>
<keyword evidence="1" id="KW-0472">Membrane</keyword>
<evidence type="ECO:0000313" key="3">
    <source>
        <dbReference type="Proteomes" id="UP000799439"/>
    </source>
</evidence>
<evidence type="ECO:0000313" key="2">
    <source>
        <dbReference type="EMBL" id="KAF2147677.1"/>
    </source>
</evidence>
<dbReference type="PANTHER" id="PTHR28019:SF7">
    <property type="entry name" value="SUR7 PROTEIN"/>
    <property type="match status" value="1"/>
</dbReference>
<dbReference type="GO" id="GO:0031505">
    <property type="term" value="P:fungal-type cell wall organization"/>
    <property type="evidence" value="ECO:0007669"/>
    <property type="project" value="TreeGrafter"/>
</dbReference>
<feature type="transmembrane region" description="Helical" evidence="1">
    <location>
        <begin position="258"/>
        <end position="276"/>
    </location>
</feature>
<dbReference type="AlphaFoldDB" id="A0A9P4ITR6"/>
<gene>
    <name evidence="2" type="ORF">K461DRAFT_330132</name>
</gene>
<sequence length="299" mass="32120">MRVSAIVPILLSLGALVLSFLCLFAGSKTSFLPGYPVITLNVSEFGQNSLNSTLSKTDPALATLLNSLPDSAQSELQDAVNTVARKLGMHDFYTANVLNYCEGYYTPGPVPNATLKTSDIHKKFTNCSAATAMFQFDPKKIIQTEIDNSGHSDINITSLEWPSDIDTGLRALHAAQKAMFILYCVGLALTAVAAIFSIISFCLSGRLSAFINVLIAILAFAAIGIASAIVTVLAVHGSRLINKYGNDIGLSASPGKKFLALTWAATAAMIICAFWWCVDCCVGRRSHKYTSARYAEKPY</sequence>
<dbReference type="Proteomes" id="UP000799439">
    <property type="component" value="Unassembled WGS sequence"/>
</dbReference>
<accession>A0A9P4ITR6</accession>
<dbReference type="GO" id="GO:0005886">
    <property type="term" value="C:plasma membrane"/>
    <property type="evidence" value="ECO:0007669"/>
    <property type="project" value="InterPro"/>
</dbReference>
<dbReference type="PANTHER" id="PTHR28019">
    <property type="entry name" value="CELL MEMBRANE PROTEIN YLR413W-RELATED"/>
    <property type="match status" value="1"/>
</dbReference>
<keyword evidence="1" id="KW-1133">Transmembrane helix</keyword>
<reference evidence="2" key="1">
    <citation type="journal article" date="2020" name="Stud. Mycol.">
        <title>101 Dothideomycetes genomes: a test case for predicting lifestyles and emergence of pathogens.</title>
        <authorList>
            <person name="Haridas S."/>
            <person name="Albert R."/>
            <person name="Binder M."/>
            <person name="Bloem J."/>
            <person name="Labutti K."/>
            <person name="Salamov A."/>
            <person name="Andreopoulos B."/>
            <person name="Baker S."/>
            <person name="Barry K."/>
            <person name="Bills G."/>
            <person name="Bluhm B."/>
            <person name="Cannon C."/>
            <person name="Castanera R."/>
            <person name="Culley D."/>
            <person name="Daum C."/>
            <person name="Ezra D."/>
            <person name="Gonzalez J."/>
            <person name="Henrissat B."/>
            <person name="Kuo A."/>
            <person name="Liang C."/>
            <person name="Lipzen A."/>
            <person name="Lutzoni F."/>
            <person name="Magnuson J."/>
            <person name="Mondo S."/>
            <person name="Nolan M."/>
            <person name="Ohm R."/>
            <person name="Pangilinan J."/>
            <person name="Park H.-J."/>
            <person name="Ramirez L."/>
            <person name="Alfaro M."/>
            <person name="Sun H."/>
            <person name="Tritt A."/>
            <person name="Yoshinaga Y."/>
            <person name="Zwiers L.-H."/>
            <person name="Turgeon B."/>
            <person name="Goodwin S."/>
            <person name="Spatafora J."/>
            <person name="Crous P."/>
            <person name="Grigoriev I."/>
        </authorList>
    </citation>
    <scope>NUCLEOTIDE SEQUENCE</scope>
    <source>
        <strain evidence="2">CBS 260.36</strain>
    </source>
</reference>
<comment type="caution">
    <text evidence="2">The sequence shown here is derived from an EMBL/GenBank/DDBJ whole genome shotgun (WGS) entry which is preliminary data.</text>
</comment>
<dbReference type="EMBL" id="ML996095">
    <property type="protein sequence ID" value="KAF2147677.1"/>
    <property type="molecule type" value="Genomic_DNA"/>
</dbReference>
<protein>
    <submittedName>
        <fullName evidence="2">Uncharacterized protein</fullName>
    </submittedName>
</protein>
<dbReference type="GO" id="GO:0051285">
    <property type="term" value="C:cell cortex of cell tip"/>
    <property type="evidence" value="ECO:0007669"/>
    <property type="project" value="TreeGrafter"/>
</dbReference>
<dbReference type="InterPro" id="IPR009571">
    <property type="entry name" value="SUR7/Rim9-like_fungi"/>
</dbReference>
<evidence type="ECO:0000256" key="1">
    <source>
        <dbReference type="SAM" id="Phobius"/>
    </source>
</evidence>
<dbReference type="Pfam" id="PF06687">
    <property type="entry name" value="SUR7"/>
    <property type="match status" value="1"/>
</dbReference>
<feature type="transmembrane region" description="Helical" evidence="1">
    <location>
        <begin position="6"/>
        <end position="26"/>
    </location>
</feature>